<reference evidence="1" key="1">
    <citation type="submission" date="2022-11" db="EMBL/GenBank/DDBJ databases">
        <authorList>
            <person name="Morgan W.R."/>
            <person name="Tartar A."/>
        </authorList>
    </citation>
    <scope>NUCLEOTIDE SEQUENCE</scope>
    <source>
        <strain evidence="1">ARSEF 373</strain>
    </source>
</reference>
<sequence>MPISDALKKAQKHRRLLYRFAKSKTLLVHWDMTTAKTENVVNTYRNRKAKTIANVLQSTKLNKDQSALKAINQTTGKFELSLGRFNRIHKNIVSPADKKLLIHFKDSNGSIVKTYHLQDRLININNLFIDKENQYSSALPEDSENLLWAYNAGFDCRFLLKYMSFSSKDTNMIDCETKIKQTHGFFKGREFLIKNAMSFLAGGLSGLPEMFKDATDSISLEKACLPHNLIKVNNFQSHWPIEYLNSYKDNEKHHTKHKLADFDAVSLYPSAMSELNGYVTGKAKLFKESIPSDADYYVARVRFDYIGKNQHFPLQRRTMILGKQALEDVERFQEAKYTVIEGVYWNEGFNDQITKTIRKMFDARLKYKAEGNPLQNVLKLMMNSSYGKLLMKPIVKMKVFVSGAQKKKSMNTQTFIR</sequence>
<dbReference type="PANTHER" id="PTHR48144:SF2">
    <property type="entry name" value="DNA-DIRECTED DNA POLYMERASE"/>
    <property type="match status" value="1"/>
</dbReference>
<dbReference type="InterPro" id="IPR043502">
    <property type="entry name" value="DNA/RNA_pol_sf"/>
</dbReference>
<name>A0AAV2Z248_9STRA</name>
<dbReference type="PANTHER" id="PTHR48144">
    <property type="entry name" value="DNA-DIRECTED DNA POLYMERASE"/>
    <property type="match status" value="1"/>
</dbReference>
<proteinExistence type="predicted"/>
<dbReference type="EMBL" id="DAKRPA010000078">
    <property type="protein sequence ID" value="DAZ99694.1"/>
    <property type="molecule type" value="Genomic_DNA"/>
</dbReference>
<evidence type="ECO:0000313" key="1">
    <source>
        <dbReference type="EMBL" id="DAZ99694.1"/>
    </source>
</evidence>
<gene>
    <name evidence="1" type="ORF">N0F65_000872</name>
</gene>
<evidence type="ECO:0000313" key="2">
    <source>
        <dbReference type="Proteomes" id="UP001146120"/>
    </source>
</evidence>
<accession>A0AAV2Z248</accession>
<protein>
    <recommendedName>
        <fullName evidence="3">DNA-directed DNA polymerase</fullName>
    </recommendedName>
</protein>
<evidence type="ECO:0008006" key="3">
    <source>
        <dbReference type="Google" id="ProtNLM"/>
    </source>
</evidence>
<comment type="caution">
    <text evidence="1">The sequence shown here is derived from an EMBL/GenBank/DDBJ whole genome shotgun (WGS) entry which is preliminary data.</text>
</comment>
<keyword evidence="2" id="KW-1185">Reference proteome</keyword>
<reference evidence="1" key="2">
    <citation type="journal article" date="2023" name="Microbiol Resour">
        <title>Decontamination and Annotation of the Draft Genome Sequence of the Oomycete Lagenidium giganteum ARSEF 373.</title>
        <authorList>
            <person name="Morgan W.R."/>
            <person name="Tartar A."/>
        </authorList>
    </citation>
    <scope>NUCLEOTIDE SEQUENCE</scope>
    <source>
        <strain evidence="1">ARSEF 373</strain>
    </source>
</reference>
<dbReference type="AlphaFoldDB" id="A0AAV2Z248"/>
<dbReference type="SUPFAM" id="SSF56672">
    <property type="entry name" value="DNA/RNA polymerases"/>
    <property type="match status" value="1"/>
</dbReference>
<organism evidence="1 2">
    <name type="scientific">Lagenidium giganteum</name>
    <dbReference type="NCBI Taxonomy" id="4803"/>
    <lineage>
        <taxon>Eukaryota</taxon>
        <taxon>Sar</taxon>
        <taxon>Stramenopiles</taxon>
        <taxon>Oomycota</taxon>
        <taxon>Peronosporomycetes</taxon>
        <taxon>Pythiales</taxon>
        <taxon>Pythiaceae</taxon>
    </lineage>
</organism>
<dbReference type="Proteomes" id="UP001146120">
    <property type="component" value="Unassembled WGS sequence"/>
</dbReference>